<dbReference type="KEGG" id="fer:FNB15_01695"/>
<dbReference type="InterPro" id="IPR010607">
    <property type="entry name" value="DUF1194"/>
</dbReference>
<organism evidence="1 2">
    <name type="scientific">Ferrovibrio terrae</name>
    <dbReference type="NCBI Taxonomy" id="2594003"/>
    <lineage>
        <taxon>Bacteria</taxon>
        <taxon>Pseudomonadati</taxon>
        <taxon>Pseudomonadota</taxon>
        <taxon>Alphaproteobacteria</taxon>
        <taxon>Rhodospirillales</taxon>
        <taxon>Rhodospirillaceae</taxon>
        <taxon>Ferrovibrio</taxon>
    </lineage>
</organism>
<dbReference type="SUPFAM" id="SSF53300">
    <property type="entry name" value="vWA-like"/>
    <property type="match status" value="1"/>
</dbReference>
<protein>
    <submittedName>
        <fullName evidence="1">DUF1194 domain-containing protein</fullName>
    </submittedName>
</protein>
<dbReference type="InterPro" id="IPR036465">
    <property type="entry name" value="vWFA_dom_sf"/>
</dbReference>
<reference evidence="1 2" key="1">
    <citation type="submission" date="2019-07" db="EMBL/GenBank/DDBJ databases">
        <title>Genome sequencing for Ferrovibrio sp. K5.</title>
        <authorList>
            <person name="Park S.-J."/>
        </authorList>
    </citation>
    <scope>NUCLEOTIDE SEQUENCE [LARGE SCALE GENOMIC DNA]</scope>
    <source>
        <strain evidence="1 2">K5</strain>
    </source>
</reference>
<dbReference type="EMBL" id="CP041636">
    <property type="protein sequence ID" value="QDO96068.1"/>
    <property type="molecule type" value="Genomic_DNA"/>
</dbReference>
<dbReference type="Gene3D" id="3.40.50.410">
    <property type="entry name" value="von Willebrand factor, type A domain"/>
    <property type="match status" value="1"/>
</dbReference>
<dbReference type="OrthoDB" id="9792179at2"/>
<evidence type="ECO:0000313" key="2">
    <source>
        <dbReference type="Proteomes" id="UP000317496"/>
    </source>
</evidence>
<name>A0A516GX06_9PROT</name>
<gene>
    <name evidence="1" type="ORF">FNB15_01695</name>
</gene>
<dbReference type="Pfam" id="PF06707">
    <property type="entry name" value="DUF1194"/>
    <property type="match status" value="1"/>
</dbReference>
<sequence length="286" mass="31551">MPFKPLTFLVLAWLTGLPLLSLPSKGLAAEQMPVDLELLLAVDISGSIDADEARLQREGYARALIDKDVLKAIRGGIHGKIAIAYFDWSDAYLQNQIMDWTLVQDEASARRVAQHLLDSQTRTARRTSITGAITHAIPRFGDGAYKGLRRVLDISGDGPNNDGGPIDIARDKAVSSGIVINGLVILNGKQNTWGFPQLEDLDRYYEGCVIGGPGSFVVVAESFDTFHEAVRRKLILEIATAPAVPPAWQLIGPSVTHKVQSGYRYPKGCDVGERQSQEFWRRRWDQ</sequence>
<accession>A0A516GX06</accession>
<keyword evidence="2" id="KW-1185">Reference proteome</keyword>
<dbReference type="Proteomes" id="UP000317496">
    <property type="component" value="Chromosome"/>
</dbReference>
<evidence type="ECO:0000313" key="1">
    <source>
        <dbReference type="EMBL" id="QDO96068.1"/>
    </source>
</evidence>
<dbReference type="AlphaFoldDB" id="A0A516GX06"/>
<proteinExistence type="predicted"/>
<dbReference type="RefSeq" id="WP_144067049.1">
    <property type="nucleotide sequence ID" value="NZ_CP041636.1"/>
</dbReference>